<evidence type="ECO:0000256" key="1">
    <source>
        <dbReference type="SAM" id="Phobius"/>
    </source>
</evidence>
<dbReference type="Proteomes" id="UP000229641">
    <property type="component" value="Unassembled WGS sequence"/>
</dbReference>
<accession>A0A2H0M1E4</accession>
<sequence length="194" mass="22511">MKNRKIYDQIADTFLGARKKIDVKRDTRKQKKIIVLAVIIISILFTALFLKKSALSNGRDAKDVKGAVYVLSERYPLRLSYNLQYPSSGIKNFSFSLPPVDLGAYKLFALRIKGDKEADFTKIIKIEFENSRHEKDSFYADGITEKWQEFSAAFDKLNNISDWSEITKISFIFEDWNVSRKKGIIYIDNIRFSE</sequence>
<organism evidence="2 3">
    <name type="scientific">Candidatus Ghiorseimicrobium undicola</name>
    <dbReference type="NCBI Taxonomy" id="1974746"/>
    <lineage>
        <taxon>Bacteria</taxon>
        <taxon>Pseudomonadati</taxon>
        <taxon>Candidatus Omnitrophota</taxon>
        <taxon>Candidatus Ghiorseimicrobium</taxon>
    </lineage>
</organism>
<dbReference type="AlphaFoldDB" id="A0A2H0M1E4"/>
<proteinExistence type="predicted"/>
<dbReference type="Gene3D" id="2.60.120.430">
    <property type="entry name" value="Galactose-binding lectin"/>
    <property type="match status" value="1"/>
</dbReference>
<keyword evidence="1" id="KW-0472">Membrane</keyword>
<evidence type="ECO:0000313" key="2">
    <source>
        <dbReference type="EMBL" id="PIQ89545.1"/>
    </source>
</evidence>
<gene>
    <name evidence="2" type="ORF">COV72_02670</name>
</gene>
<keyword evidence="1" id="KW-1133">Transmembrane helix</keyword>
<comment type="caution">
    <text evidence="2">The sequence shown here is derived from an EMBL/GenBank/DDBJ whole genome shotgun (WGS) entry which is preliminary data.</text>
</comment>
<reference evidence="2 3" key="1">
    <citation type="submission" date="2017-09" db="EMBL/GenBank/DDBJ databases">
        <title>Depth-based differentiation of microbial function through sediment-hosted aquifers and enrichment of novel symbionts in the deep terrestrial subsurface.</title>
        <authorList>
            <person name="Probst A.J."/>
            <person name="Ladd B."/>
            <person name="Jarett J.K."/>
            <person name="Geller-Mcgrath D.E."/>
            <person name="Sieber C.M."/>
            <person name="Emerson J.B."/>
            <person name="Anantharaman K."/>
            <person name="Thomas B.C."/>
            <person name="Malmstrom R."/>
            <person name="Stieglmeier M."/>
            <person name="Klingl A."/>
            <person name="Woyke T."/>
            <person name="Ryan C.M."/>
            <person name="Banfield J.F."/>
        </authorList>
    </citation>
    <scope>NUCLEOTIDE SEQUENCE [LARGE SCALE GENOMIC DNA]</scope>
    <source>
        <strain evidence="2">CG11_big_fil_rev_8_21_14_0_20_42_13</strain>
    </source>
</reference>
<dbReference type="EMBL" id="PCWA01000035">
    <property type="protein sequence ID" value="PIQ89545.1"/>
    <property type="molecule type" value="Genomic_DNA"/>
</dbReference>
<feature type="transmembrane region" description="Helical" evidence="1">
    <location>
        <begin position="33"/>
        <end position="50"/>
    </location>
</feature>
<name>A0A2H0M1E4_9BACT</name>
<protein>
    <recommendedName>
        <fullName evidence="4">CBM11 domain-containing protein</fullName>
    </recommendedName>
</protein>
<evidence type="ECO:0008006" key="4">
    <source>
        <dbReference type="Google" id="ProtNLM"/>
    </source>
</evidence>
<keyword evidence="1" id="KW-0812">Transmembrane</keyword>
<dbReference type="SUPFAM" id="SSF49785">
    <property type="entry name" value="Galactose-binding domain-like"/>
    <property type="match status" value="1"/>
</dbReference>
<evidence type="ECO:0000313" key="3">
    <source>
        <dbReference type="Proteomes" id="UP000229641"/>
    </source>
</evidence>
<dbReference type="InterPro" id="IPR008979">
    <property type="entry name" value="Galactose-bd-like_sf"/>
</dbReference>